<evidence type="ECO:0000313" key="1">
    <source>
        <dbReference type="EMBL" id="KAJ8380290.1"/>
    </source>
</evidence>
<protein>
    <submittedName>
        <fullName evidence="1">Uncharacterized protein</fullName>
    </submittedName>
</protein>
<comment type="caution">
    <text evidence="1">The sequence shown here is derived from an EMBL/GenBank/DDBJ whole genome shotgun (WGS) entry which is preliminary data.</text>
</comment>
<gene>
    <name evidence="1" type="ORF">SKAU_G00010680</name>
</gene>
<reference evidence="1" key="1">
    <citation type="journal article" date="2023" name="Science">
        <title>Genome structures resolve the early diversification of teleost fishes.</title>
        <authorList>
            <person name="Parey E."/>
            <person name="Louis A."/>
            <person name="Montfort J."/>
            <person name="Bouchez O."/>
            <person name="Roques C."/>
            <person name="Iampietro C."/>
            <person name="Lluch J."/>
            <person name="Castinel A."/>
            <person name="Donnadieu C."/>
            <person name="Desvignes T."/>
            <person name="Floi Bucao C."/>
            <person name="Jouanno E."/>
            <person name="Wen M."/>
            <person name="Mejri S."/>
            <person name="Dirks R."/>
            <person name="Jansen H."/>
            <person name="Henkel C."/>
            <person name="Chen W.J."/>
            <person name="Zahm M."/>
            <person name="Cabau C."/>
            <person name="Klopp C."/>
            <person name="Thompson A.W."/>
            <person name="Robinson-Rechavi M."/>
            <person name="Braasch I."/>
            <person name="Lecointre G."/>
            <person name="Bobe J."/>
            <person name="Postlethwait J.H."/>
            <person name="Berthelot C."/>
            <person name="Roest Crollius H."/>
            <person name="Guiguen Y."/>
        </authorList>
    </citation>
    <scope>NUCLEOTIDE SEQUENCE</scope>
    <source>
        <strain evidence="1">WJC10195</strain>
    </source>
</reference>
<sequence>MPPVCAEVSQHALLSGPGVKMARLQHTEGRHHTAPKRRCHLAEERQRCSSVKDKALGSQKVQGRALLYMASAVSSDLVLRLAWVVGPDPRAGLAYCKRSGQLVCLGVPVTWRSEPRHLFGGLWDSRPGAERTDGLAFGRKLVRLTPAL</sequence>
<evidence type="ECO:0000313" key="2">
    <source>
        <dbReference type="Proteomes" id="UP001152622"/>
    </source>
</evidence>
<dbReference type="AlphaFoldDB" id="A0A9Q1GB16"/>
<proteinExistence type="predicted"/>
<name>A0A9Q1GB16_SYNKA</name>
<organism evidence="1 2">
    <name type="scientific">Synaphobranchus kaupii</name>
    <name type="common">Kaup's arrowtooth eel</name>
    <dbReference type="NCBI Taxonomy" id="118154"/>
    <lineage>
        <taxon>Eukaryota</taxon>
        <taxon>Metazoa</taxon>
        <taxon>Chordata</taxon>
        <taxon>Craniata</taxon>
        <taxon>Vertebrata</taxon>
        <taxon>Euteleostomi</taxon>
        <taxon>Actinopterygii</taxon>
        <taxon>Neopterygii</taxon>
        <taxon>Teleostei</taxon>
        <taxon>Anguilliformes</taxon>
        <taxon>Synaphobranchidae</taxon>
        <taxon>Synaphobranchus</taxon>
    </lineage>
</organism>
<dbReference type="EMBL" id="JAINUF010000001">
    <property type="protein sequence ID" value="KAJ8380290.1"/>
    <property type="molecule type" value="Genomic_DNA"/>
</dbReference>
<keyword evidence="2" id="KW-1185">Reference proteome</keyword>
<accession>A0A9Q1GB16</accession>
<dbReference type="Proteomes" id="UP001152622">
    <property type="component" value="Chromosome 1"/>
</dbReference>